<evidence type="ECO:0000313" key="2">
    <source>
        <dbReference type="EMBL" id="KAJ9134634.1"/>
    </source>
</evidence>
<accession>A0AA38RB98</accession>
<dbReference type="InterPro" id="IPR052973">
    <property type="entry name" value="Fungal_sec-metab_reg_TF"/>
</dbReference>
<dbReference type="EMBL" id="JANBVO010000042">
    <property type="protein sequence ID" value="KAJ9134634.1"/>
    <property type="molecule type" value="Genomic_DNA"/>
</dbReference>
<keyword evidence="1" id="KW-0812">Transmembrane</keyword>
<organism evidence="2 3">
    <name type="scientific">Pleurostoma richardsiae</name>
    <dbReference type="NCBI Taxonomy" id="41990"/>
    <lineage>
        <taxon>Eukaryota</taxon>
        <taxon>Fungi</taxon>
        <taxon>Dikarya</taxon>
        <taxon>Ascomycota</taxon>
        <taxon>Pezizomycotina</taxon>
        <taxon>Sordariomycetes</taxon>
        <taxon>Sordariomycetidae</taxon>
        <taxon>Calosphaeriales</taxon>
        <taxon>Pleurostomataceae</taxon>
        <taxon>Pleurostoma</taxon>
    </lineage>
</organism>
<keyword evidence="1" id="KW-0472">Membrane</keyword>
<keyword evidence="1" id="KW-1133">Transmembrane helix</keyword>
<keyword evidence="3" id="KW-1185">Reference proteome</keyword>
<evidence type="ECO:0000313" key="3">
    <source>
        <dbReference type="Proteomes" id="UP001174694"/>
    </source>
</evidence>
<name>A0AA38RB98_9PEZI</name>
<dbReference type="Proteomes" id="UP001174694">
    <property type="component" value="Unassembled WGS sequence"/>
</dbReference>
<feature type="transmembrane region" description="Helical" evidence="1">
    <location>
        <begin position="235"/>
        <end position="257"/>
    </location>
</feature>
<proteinExistence type="predicted"/>
<gene>
    <name evidence="2" type="ORF">NKR23_g10060</name>
</gene>
<feature type="transmembrane region" description="Helical" evidence="1">
    <location>
        <begin position="269"/>
        <end position="286"/>
    </location>
</feature>
<sequence>MQRCRCTRNPENPDGPCEPCLKFSKTSKKTIHHVPCSRYKLTEITLFRKGGLAITQRWKGATVRDVGDWAPGEPDIRYVQMQQNLCKTPMCFAVRRFVPSSTDNISRSWMDRGQMKKVDLAPYALADVEAAREVFGKYLDSHAFEGLLWVIETSFRDDLAREVYTMAYKHFESLSTASEECLQTSRRYMANLFRLWFAMRHTTGSSWLCGPEHLGTTKVDDESYPLGDRVSTPRLVVAQFNSIYITCYLMPLSALILKQLEAMFKSKAMNHWFTIFLSTFILLYEISHISEDRYRYARQNNHKDEYSLPLFVRELQEGANVILLHWHYLNCDIDPLTVDWSNARKTSLPNLDKDQLSFVVRAWEMMRSREEDVRANLDTNNYRWSLYFTSQMFEKNWAPRATYAG</sequence>
<evidence type="ECO:0000256" key="1">
    <source>
        <dbReference type="SAM" id="Phobius"/>
    </source>
</evidence>
<dbReference type="PANTHER" id="PTHR35392">
    <property type="entry name" value="ZN(II)2CYS6 TRANSCRIPTION FACTOR (EUROFUNG)-RELATED-RELATED"/>
    <property type="match status" value="1"/>
</dbReference>
<dbReference type="PANTHER" id="PTHR35392:SF3">
    <property type="entry name" value="ZN(2)-C6 FUNGAL-TYPE DOMAIN-CONTAINING PROTEIN"/>
    <property type="match status" value="1"/>
</dbReference>
<protein>
    <submittedName>
        <fullName evidence="2">Uncharacterized protein</fullName>
    </submittedName>
</protein>
<comment type="caution">
    <text evidence="2">The sequence shown here is derived from an EMBL/GenBank/DDBJ whole genome shotgun (WGS) entry which is preliminary data.</text>
</comment>
<dbReference type="AlphaFoldDB" id="A0AA38RB98"/>
<reference evidence="2" key="1">
    <citation type="submission" date="2022-07" db="EMBL/GenBank/DDBJ databases">
        <title>Fungi with potential for degradation of polypropylene.</title>
        <authorList>
            <person name="Gostincar C."/>
        </authorList>
    </citation>
    <scope>NUCLEOTIDE SEQUENCE</scope>
    <source>
        <strain evidence="2">EXF-13308</strain>
    </source>
</reference>